<dbReference type="PANTHER" id="PTHR43798:SF33">
    <property type="entry name" value="HYDROLASE, PUTATIVE (AFU_ORTHOLOGUE AFUA_2G14860)-RELATED"/>
    <property type="match status" value="1"/>
</dbReference>
<dbReference type="Gene3D" id="3.40.50.1820">
    <property type="entry name" value="alpha/beta hydrolase"/>
    <property type="match status" value="1"/>
</dbReference>
<comment type="caution">
    <text evidence="2">The sequence shown here is derived from an EMBL/GenBank/DDBJ whole genome shotgun (WGS) entry which is preliminary data.</text>
</comment>
<keyword evidence="3" id="KW-1185">Reference proteome</keyword>
<dbReference type="PANTHER" id="PTHR43798">
    <property type="entry name" value="MONOACYLGLYCEROL LIPASE"/>
    <property type="match status" value="1"/>
</dbReference>
<dbReference type="RefSeq" id="WP_188452194.1">
    <property type="nucleotide sequence ID" value="NZ_BMFS01000007.1"/>
</dbReference>
<organism evidence="2 3">
    <name type="scientific">Glycocaulis albus</name>
    <dbReference type="NCBI Taxonomy" id="1382801"/>
    <lineage>
        <taxon>Bacteria</taxon>
        <taxon>Pseudomonadati</taxon>
        <taxon>Pseudomonadota</taxon>
        <taxon>Alphaproteobacteria</taxon>
        <taxon>Maricaulales</taxon>
        <taxon>Maricaulaceae</taxon>
        <taxon>Glycocaulis</taxon>
    </lineage>
</organism>
<dbReference type="Pfam" id="PF12697">
    <property type="entry name" value="Abhydrolase_6"/>
    <property type="match status" value="1"/>
</dbReference>
<name>A0ABQ1XSE8_9PROT</name>
<dbReference type="InterPro" id="IPR000073">
    <property type="entry name" value="AB_hydrolase_1"/>
</dbReference>
<gene>
    <name evidence="2" type="ORF">GCM10007420_17480</name>
</gene>
<dbReference type="Proteomes" id="UP000648722">
    <property type="component" value="Unassembled WGS sequence"/>
</dbReference>
<dbReference type="SUPFAM" id="SSF53474">
    <property type="entry name" value="alpha/beta-Hydrolases"/>
    <property type="match status" value="1"/>
</dbReference>
<dbReference type="InterPro" id="IPR029058">
    <property type="entry name" value="AB_hydrolase_fold"/>
</dbReference>
<evidence type="ECO:0000259" key="1">
    <source>
        <dbReference type="Pfam" id="PF12697"/>
    </source>
</evidence>
<protein>
    <recommendedName>
        <fullName evidence="1">AB hydrolase-1 domain-containing protein</fullName>
    </recommendedName>
</protein>
<accession>A0ABQ1XSE8</accession>
<evidence type="ECO:0000313" key="2">
    <source>
        <dbReference type="EMBL" id="GGH01824.1"/>
    </source>
</evidence>
<dbReference type="EMBL" id="BMFS01000007">
    <property type="protein sequence ID" value="GGH01824.1"/>
    <property type="molecule type" value="Genomic_DNA"/>
</dbReference>
<proteinExistence type="predicted"/>
<dbReference type="InterPro" id="IPR050266">
    <property type="entry name" value="AB_hydrolase_sf"/>
</dbReference>
<reference evidence="3" key="1">
    <citation type="journal article" date="2019" name="Int. J. Syst. Evol. Microbiol.">
        <title>The Global Catalogue of Microorganisms (GCM) 10K type strain sequencing project: providing services to taxonomists for standard genome sequencing and annotation.</title>
        <authorList>
            <consortium name="The Broad Institute Genomics Platform"/>
            <consortium name="The Broad Institute Genome Sequencing Center for Infectious Disease"/>
            <person name="Wu L."/>
            <person name="Ma J."/>
        </authorList>
    </citation>
    <scope>NUCLEOTIDE SEQUENCE [LARGE SCALE GENOMIC DNA]</scope>
    <source>
        <strain evidence="3">CGMCC 1.12766</strain>
    </source>
</reference>
<evidence type="ECO:0000313" key="3">
    <source>
        <dbReference type="Proteomes" id="UP000648722"/>
    </source>
</evidence>
<sequence length="274" mass="28533">MKTAILMANLMAAIAPARFRAIAAKRFVRPRVRQQTDTGRDFLATLDAGWIEGPLGRQRIYSGGQGPAIFFLHGWEADAADLSSHAQHLMENGYCVVLIDGPAHGASDGHKATLPLFAEGLGAAAATFGQPFAIVAHSMGAASSVVAMSEGLVKPAAFVALASPCSLAGNIAFQAGAMGLSKRAIALMQGGVEHVLKTPIARFDIARDAPSMTAKALFIYGDNDTIVPVSAGESAAKDWPGARLVIKPGLGHRGVLRDPGVLAEVADFLDSVRP</sequence>
<feature type="domain" description="AB hydrolase-1" evidence="1">
    <location>
        <begin position="69"/>
        <end position="264"/>
    </location>
</feature>